<dbReference type="SUPFAM" id="SSF51445">
    <property type="entry name" value="(Trans)glycosidases"/>
    <property type="match status" value="1"/>
</dbReference>
<organism evidence="3 4">
    <name type="scientific">Candidatus Gottesmanbacteria bacterium RIFOXYB1_FULL_47_11</name>
    <dbReference type="NCBI Taxonomy" id="1798401"/>
    <lineage>
        <taxon>Bacteria</taxon>
        <taxon>Candidatus Gottesmaniibacteriota</taxon>
    </lineage>
</organism>
<dbReference type="Proteomes" id="UP000176186">
    <property type="component" value="Unassembled WGS sequence"/>
</dbReference>
<dbReference type="EMBL" id="MFKE01000019">
    <property type="protein sequence ID" value="OGG34916.1"/>
    <property type="molecule type" value="Genomic_DNA"/>
</dbReference>
<accession>A0A1F6BD89</accession>
<keyword evidence="1" id="KW-1133">Transmembrane helix</keyword>
<dbReference type="AlphaFoldDB" id="A0A1F6BD89"/>
<keyword evidence="1" id="KW-0472">Membrane</keyword>
<evidence type="ECO:0000313" key="3">
    <source>
        <dbReference type="EMBL" id="OGG34916.1"/>
    </source>
</evidence>
<evidence type="ECO:0000259" key="2">
    <source>
        <dbReference type="PROSITE" id="PS51910"/>
    </source>
</evidence>
<dbReference type="PANTHER" id="PTHR46066">
    <property type="entry name" value="CHITINASE DOMAIN-CONTAINING PROTEIN 1 FAMILY MEMBER"/>
    <property type="match status" value="1"/>
</dbReference>
<dbReference type="InterPro" id="IPR029070">
    <property type="entry name" value="Chitinase_insertion_sf"/>
</dbReference>
<dbReference type="Gene3D" id="3.10.50.10">
    <property type="match status" value="1"/>
</dbReference>
<name>A0A1F6BD89_9BACT</name>
<sequence>MLVVNKILVFILFCVAGALSVILFMYILGSSPVRFDNPVLTSVGIKKPEIVGFLPYWLITKADKDYGKYITTLTYFGLTVGPDGHIQKLTNPQEEEPGWTTLKKNMFERYNAKQSLLVISGDDDAISEMMNDPVTSANNLVSDVTPVMKQYGFTDLNIDIETFMEASESARASFTTFVRTVKGGIRGTVTIDLIPIALVKPKLYDARALGEIVDRVVLMTYDYHYSGSFTAGAVAPIGGAGKTLEFDVETAVVEALKVIPAGKLLLGIPLYGYQWETIGSAPESATIPGGSATASTRRIADILSGCATCSAVLDPVSREPYLIYPEGDYFNQIYYENEASMKEKIALAQKYRLGGVALWALGYEDGTILNPLSSYKNTLDLSGLY</sequence>
<dbReference type="InterPro" id="IPR011583">
    <property type="entry name" value="Chitinase_II/V-like_cat"/>
</dbReference>
<keyword evidence="1" id="KW-0812">Transmembrane</keyword>
<dbReference type="SMART" id="SM00636">
    <property type="entry name" value="Glyco_18"/>
    <property type="match status" value="1"/>
</dbReference>
<dbReference type="GO" id="GO:0008061">
    <property type="term" value="F:chitin binding"/>
    <property type="evidence" value="ECO:0007669"/>
    <property type="project" value="InterPro"/>
</dbReference>
<protein>
    <recommendedName>
        <fullName evidence="2">GH18 domain-containing protein</fullName>
    </recommendedName>
</protein>
<dbReference type="GO" id="GO:0005975">
    <property type="term" value="P:carbohydrate metabolic process"/>
    <property type="evidence" value="ECO:0007669"/>
    <property type="project" value="InterPro"/>
</dbReference>
<comment type="caution">
    <text evidence="3">The sequence shown here is derived from an EMBL/GenBank/DDBJ whole genome shotgun (WGS) entry which is preliminary data.</text>
</comment>
<dbReference type="PROSITE" id="PS51910">
    <property type="entry name" value="GH18_2"/>
    <property type="match status" value="1"/>
</dbReference>
<gene>
    <name evidence="3" type="ORF">A2363_01700</name>
</gene>
<evidence type="ECO:0000256" key="1">
    <source>
        <dbReference type="SAM" id="Phobius"/>
    </source>
</evidence>
<reference evidence="3 4" key="1">
    <citation type="journal article" date="2016" name="Nat. Commun.">
        <title>Thousands of microbial genomes shed light on interconnected biogeochemical processes in an aquifer system.</title>
        <authorList>
            <person name="Anantharaman K."/>
            <person name="Brown C.T."/>
            <person name="Hug L.A."/>
            <person name="Sharon I."/>
            <person name="Castelle C.J."/>
            <person name="Probst A.J."/>
            <person name="Thomas B.C."/>
            <person name="Singh A."/>
            <person name="Wilkins M.J."/>
            <person name="Karaoz U."/>
            <person name="Brodie E.L."/>
            <person name="Williams K.H."/>
            <person name="Hubbard S.S."/>
            <person name="Banfield J.F."/>
        </authorList>
    </citation>
    <scope>NUCLEOTIDE SEQUENCE [LARGE SCALE GENOMIC DNA]</scope>
</reference>
<feature type="domain" description="GH18" evidence="2">
    <location>
        <begin position="48"/>
        <end position="379"/>
    </location>
</feature>
<proteinExistence type="predicted"/>
<dbReference type="Gene3D" id="3.20.20.80">
    <property type="entry name" value="Glycosidases"/>
    <property type="match status" value="1"/>
</dbReference>
<dbReference type="InterPro" id="IPR017853">
    <property type="entry name" value="GH"/>
</dbReference>
<dbReference type="STRING" id="1798401.A2363_01700"/>
<dbReference type="InterPro" id="IPR001223">
    <property type="entry name" value="Glyco_hydro18_cat"/>
</dbReference>
<dbReference type="Pfam" id="PF00704">
    <property type="entry name" value="Glyco_hydro_18"/>
    <property type="match status" value="1"/>
</dbReference>
<evidence type="ECO:0000313" key="4">
    <source>
        <dbReference type="Proteomes" id="UP000176186"/>
    </source>
</evidence>
<dbReference type="PANTHER" id="PTHR46066:SF2">
    <property type="entry name" value="CHITINASE DOMAIN-CONTAINING PROTEIN 1"/>
    <property type="match status" value="1"/>
</dbReference>
<feature type="transmembrane region" description="Helical" evidence="1">
    <location>
        <begin position="7"/>
        <end position="28"/>
    </location>
</feature>